<keyword evidence="2" id="KW-1133">Transmembrane helix</keyword>
<evidence type="ECO:0000313" key="3">
    <source>
        <dbReference type="EMBL" id="ADP35249.1"/>
    </source>
</evidence>
<dbReference type="RefSeq" id="WP_013389394.1">
    <property type="nucleotide sequence ID" value="NC_014638.1"/>
</dbReference>
<organism evidence="3 4">
    <name type="scientific">Bifidobacterium bifidum (strain PRL2010)</name>
    <dbReference type="NCBI Taxonomy" id="702459"/>
    <lineage>
        <taxon>Bacteria</taxon>
        <taxon>Bacillati</taxon>
        <taxon>Actinomycetota</taxon>
        <taxon>Actinomycetes</taxon>
        <taxon>Bifidobacteriales</taxon>
        <taxon>Bifidobacteriaceae</taxon>
        <taxon>Bifidobacterium</taxon>
    </lineage>
</organism>
<sequence length="251" mass="27052">MHESSYKAGSGRRYQSGQGRPGRVPRILATVVAVIALIVGGLALVRAVAPHAIAKLTAVSVRSLAISAAVLIVVAIILIVMARVASRRGNRVSVRGTAGGAIVAVVFAIMLTVAALLISNLFKDGIVKPPSPDKSPAQSAQNMQQSVEEAGIYCESGWSELSSQGYPGVTDVEICLKPRIAYVTFDNEFAADMYRAPLRYKIIEMFDEQANSTVSKGDWRLLSGKKWSVFSYKTIIDKLQKQWGGTVEKIE</sequence>
<dbReference type="PATRIC" id="fig|702459.3.peg.123"/>
<feature type="transmembrane region" description="Helical" evidence="2">
    <location>
        <begin position="61"/>
        <end position="85"/>
    </location>
</feature>
<feature type="compositionally biased region" description="Low complexity" evidence="1">
    <location>
        <begin position="9"/>
        <end position="21"/>
    </location>
</feature>
<keyword evidence="2" id="KW-0812">Transmembrane</keyword>
<feature type="transmembrane region" description="Helical" evidence="2">
    <location>
        <begin position="97"/>
        <end position="122"/>
    </location>
</feature>
<proteinExistence type="predicted"/>
<gene>
    <name evidence="3" type="ordered locus">BBPR_0115</name>
</gene>
<feature type="region of interest" description="Disordered" evidence="1">
    <location>
        <begin position="1"/>
        <end position="21"/>
    </location>
</feature>
<accession>A0A0H3EAB3</accession>
<reference evidence="3 4" key="1">
    <citation type="journal article" date="2010" name="Proc. Natl. Acad. Sci. U.S.A.">
        <title>Genome analysis of Bifidobacterium bifidum PRL2010 reveals metabolic pathways for host-derived glycan foraging.</title>
        <authorList>
            <person name="Turroni F."/>
            <person name="Bottacini F."/>
            <person name="Foroni E."/>
            <person name="Mulder I."/>
            <person name="Kim J.H."/>
            <person name="Zomer A."/>
            <person name="Sanchez B."/>
            <person name="Bidossi A."/>
            <person name="Ferrarini A."/>
            <person name="Giubellini V."/>
            <person name="Delledonne M."/>
            <person name="Henrissat B."/>
            <person name="Coutinho P."/>
            <person name="Oggioni M."/>
            <person name="Fitzgerald G.F."/>
            <person name="Mills D."/>
            <person name="Margolles A."/>
            <person name="Kelly D."/>
            <person name="van Sinderen D."/>
            <person name="Ventura M."/>
        </authorList>
    </citation>
    <scope>NUCLEOTIDE SEQUENCE [LARGE SCALE GENOMIC DNA]</scope>
    <source>
        <strain evidence="3 4">PRL2010</strain>
    </source>
</reference>
<dbReference type="HOGENOM" id="CLU_961952_0_0_11"/>
<dbReference type="Proteomes" id="UP000002312">
    <property type="component" value="Chromosome"/>
</dbReference>
<feature type="transmembrane region" description="Helical" evidence="2">
    <location>
        <begin position="27"/>
        <end position="49"/>
    </location>
</feature>
<dbReference type="eggNOG" id="ENOG50329FS">
    <property type="taxonomic scope" value="Bacteria"/>
</dbReference>
<evidence type="ECO:0000313" key="4">
    <source>
        <dbReference type="Proteomes" id="UP000002312"/>
    </source>
</evidence>
<dbReference type="KEGG" id="bbp:BBPR_0115"/>
<name>A0A0H3EAB3_BIFBP</name>
<evidence type="ECO:0000256" key="1">
    <source>
        <dbReference type="SAM" id="MobiDB-lite"/>
    </source>
</evidence>
<dbReference type="EMBL" id="CP001840">
    <property type="protein sequence ID" value="ADP35249.1"/>
    <property type="molecule type" value="Genomic_DNA"/>
</dbReference>
<dbReference type="AlphaFoldDB" id="A0A0H3EAB3"/>
<evidence type="ECO:0000256" key="2">
    <source>
        <dbReference type="SAM" id="Phobius"/>
    </source>
</evidence>
<keyword evidence="2" id="KW-0472">Membrane</keyword>
<protein>
    <submittedName>
        <fullName evidence="3">Conserved hypothetical membrane spanning protein</fullName>
    </submittedName>
</protein>
<dbReference type="OrthoDB" id="3232854at2"/>